<evidence type="ECO:0000313" key="3">
    <source>
        <dbReference type="EMBL" id="PNR42513.1"/>
    </source>
</evidence>
<evidence type="ECO:0000313" key="5">
    <source>
        <dbReference type="Proteomes" id="UP000006727"/>
    </source>
</evidence>
<keyword evidence="1" id="KW-0472">Membrane</keyword>
<reference evidence="4" key="3">
    <citation type="submission" date="2020-12" db="UniProtKB">
        <authorList>
            <consortium name="EnsemblPlants"/>
        </authorList>
    </citation>
    <scope>IDENTIFICATION</scope>
</reference>
<reference evidence="3 5" key="1">
    <citation type="journal article" date="2008" name="Science">
        <title>The Physcomitrella genome reveals evolutionary insights into the conquest of land by plants.</title>
        <authorList>
            <person name="Rensing S."/>
            <person name="Lang D."/>
            <person name="Zimmer A."/>
            <person name="Terry A."/>
            <person name="Salamov A."/>
            <person name="Shapiro H."/>
            <person name="Nishiyama T."/>
            <person name="Perroud P.-F."/>
            <person name="Lindquist E."/>
            <person name="Kamisugi Y."/>
            <person name="Tanahashi T."/>
            <person name="Sakakibara K."/>
            <person name="Fujita T."/>
            <person name="Oishi K."/>
            <person name="Shin-I T."/>
            <person name="Kuroki Y."/>
            <person name="Toyoda A."/>
            <person name="Suzuki Y."/>
            <person name="Hashimoto A."/>
            <person name="Yamaguchi K."/>
            <person name="Sugano A."/>
            <person name="Kohara Y."/>
            <person name="Fujiyama A."/>
            <person name="Anterola A."/>
            <person name="Aoki S."/>
            <person name="Ashton N."/>
            <person name="Barbazuk W.B."/>
            <person name="Barker E."/>
            <person name="Bennetzen J."/>
            <person name="Bezanilla M."/>
            <person name="Blankenship R."/>
            <person name="Cho S.H."/>
            <person name="Dutcher S."/>
            <person name="Estelle M."/>
            <person name="Fawcett J.A."/>
            <person name="Gundlach H."/>
            <person name="Hanada K."/>
            <person name="Heyl A."/>
            <person name="Hicks K.A."/>
            <person name="Hugh J."/>
            <person name="Lohr M."/>
            <person name="Mayer K."/>
            <person name="Melkozernov A."/>
            <person name="Murata T."/>
            <person name="Nelson D."/>
            <person name="Pils B."/>
            <person name="Prigge M."/>
            <person name="Reiss B."/>
            <person name="Renner T."/>
            <person name="Rombauts S."/>
            <person name="Rushton P."/>
            <person name="Sanderfoot A."/>
            <person name="Schween G."/>
            <person name="Shiu S.-H."/>
            <person name="Stueber K."/>
            <person name="Theodoulou F.L."/>
            <person name="Tu H."/>
            <person name="Van de Peer Y."/>
            <person name="Verrier P.J."/>
            <person name="Waters E."/>
            <person name="Wood A."/>
            <person name="Yang L."/>
            <person name="Cove D."/>
            <person name="Cuming A."/>
            <person name="Hasebe M."/>
            <person name="Lucas S."/>
            <person name="Mishler D.B."/>
            <person name="Reski R."/>
            <person name="Grigoriev I."/>
            <person name="Quatrano R.S."/>
            <person name="Boore J.L."/>
        </authorList>
    </citation>
    <scope>NUCLEOTIDE SEQUENCE [LARGE SCALE GENOMIC DNA]</scope>
    <source>
        <strain evidence="4 5">cv. Gransden 2004</strain>
    </source>
</reference>
<keyword evidence="1" id="KW-0812">Transmembrane</keyword>
<dbReference type="Proteomes" id="UP000006727">
    <property type="component" value="Chromosome 13"/>
</dbReference>
<dbReference type="InParanoid" id="A0A2K1JLU0"/>
<accession>A0A2K1JLU0</accession>
<organism evidence="3">
    <name type="scientific">Physcomitrium patens</name>
    <name type="common">Spreading-leaved earth moss</name>
    <name type="synonym">Physcomitrella patens</name>
    <dbReference type="NCBI Taxonomy" id="3218"/>
    <lineage>
        <taxon>Eukaryota</taxon>
        <taxon>Viridiplantae</taxon>
        <taxon>Streptophyta</taxon>
        <taxon>Embryophyta</taxon>
        <taxon>Bryophyta</taxon>
        <taxon>Bryophytina</taxon>
        <taxon>Bryopsida</taxon>
        <taxon>Funariidae</taxon>
        <taxon>Funariales</taxon>
        <taxon>Funariaceae</taxon>
        <taxon>Physcomitrium</taxon>
    </lineage>
</organism>
<dbReference type="Gramene" id="Pp3c13_14095V3.1">
    <property type="protein sequence ID" value="PAC:32930900.CDS.1"/>
    <property type="gene ID" value="Pp3c13_14095"/>
</dbReference>
<protein>
    <recommendedName>
        <fullName evidence="6">Aquaporin</fullName>
    </recommendedName>
</protein>
<keyword evidence="1" id="KW-1133">Transmembrane helix</keyword>
<sequence length="137" mass="15360">MSVFFFFLFCSVEVLQCNTPLFLIPGVIFYLFFFLVPVTGGSVNPAATEAAVVAVCAFCIGPRLFRRCYFFLFFSSLHTKRAPCGPELQLGISTLSCKVVSDLVDRALLQHQMSLTLSWMILIPCFAKVVWQQLVLC</sequence>
<evidence type="ECO:0000313" key="4">
    <source>
        <dbReference type="EnsemblPlants" id="PAC:32930900.CDS.1"/>
    </source>
</evidence>
<gene>
    <name evidence="3" type="ORF">PHYPA_017343</name>
</gene>
<name>A0A2K1JLU0_PHYPA</name>
<dbReference type="AlphaFoldDB" id="A0A2K1JLU0"/>
<keyword evidence="5" id="KW-1185">Reference proteome</keyword>
<keyword evidence="2" id="KW-0732">Signal</keyword>
<feature type="chain" id="PRO_5036042899" description="Aquaporin" evidence="2">
    <location>
        <begin position="18"/>
        <end position="137"/>
    </location>
</feature>
<proteinExistence type="predicted"/>
<dbReference type="EMBL" id="ABEU02000013">
    <property type="protein sequence ID" value="PNR42513.1"/>
    <property type="molecule type" value="Genomic_DNA"/>
</dbReference>
<dbReference type="EnsemblPlants" id="Pp3c13_14095V3.1">
    <property type="protein sequence ID" value="PAC:32930900.CDS.1"/>
    <property type="gene ID" value="Pp3c13_14095"/>
</dbReference>
<evidence type="ECO:0000256" key="1">
    <source>
        <dbReference type="SAM" id="Phobius"/>
    </source>
</evidence>
<evidence type="ECO:0008006" key="6">
    <source>
        <dbReference type="Google" id="ProtNLM"/>
    </source>
</evidence>
<feature type="signal peptide" evidence="2">
    <location>
        <begin position="1"/>
        <end position="17"/>
    </location>
</feature>
<feature type="transmembrane region" description="Helical" evidence="1">
    <location>
        <begin position="27"/>
        <end position="60"/>
    </location>
</feature>
<reference evidence="3 5" key="2">
    <citation type="journal article" date="2018" name="Plant J.">
        <title>The Physcomitrella patens chromosome-scale assembly reveals moss genome structure and evolution.</title>
        <authorList>
            <person name="Lang D."/>
            <person name="Ullrich K.K."/>
            <person name="Murat F."/>
            <person name="Fuchs J."/>
            <person name="Jenkins J."/>
            <person name="Haas F.B."/>
            <person name="Piednoel M."/>
            <person name="Gundlach H."/>
            <person name="Van Bel M."/>
            <person name="Meyberg R."/>
            <person name="Vives C."/>
            <person name="Morata J."/>
            <person name="Symeonidi A."/>
            <person name="Hiss M."/>
            <person name="Muchero W."/>
            <person name="Kamisugi Y."/>
            <person name="Saleh O."/>
            <person name="Blanc G."/>
            <person name="Decker E.L."/>
            <person name="van Gessel N."/>
            <person name="Grimwood J."/>
            <person name="Hayes R.D."/>
            <person name="Graham S.W."/>
            <person name="Gunter L.E."/>
            <person name="McDaniel S.F."/>
            <person name="Hoernstein S.N.W."/>
            <person name="Larsson A."/>
            <person name="Li F.W."/>
            <person name="Perroud P.F."/>
            <person name="Phillips J."/>
            <person name="Ranjan P."/>
            <person name="Rokshar D.S."/>
            <person name="Rothfels C.J."/>
            <person name="Schneider L."/>
            <person name="Shu S."/>
            <person name="Stevenson D.W."/>
            <person name="Thummler F."/>
            <person name="Tillich M."/>
            <person name="Villarreal Aguilar J.C."/>
            <person name="Widiez T."/>
            <person name="Wong G.K."/>
            <person name="Wymore A."/>
            <person name="Zhang Y."/>
            <person name="Zimmer A.D."/>
            <person name="Quatrano R.S."/>
            <person name="Mayer K.F.X."/>
            <person name="Goodstein D."/>
            <person name="Casacuberta J.M."/>
            <person name="Vandepoele K."/>
            <person name="Reski R."/>
            <person name="Cuming A.C."/>
            <person name="Tuskan G.A."/>
            <person name="Maumus F."/>
            <person name="Salse J."/>
            <person name="Schmutz J."/>
            <person name="Rensing S.A."/>
        </authorList>
    </citation>
    <scope>NUCLEOTIDE SEQUENCE [LARGE SCALE GENOMIC DNA]</scope>
    <source>
        <strain evidence="4 5">cv. Gransden 2004</strain>
    </source>
</reference>
<evidence type="ECO:0000256" key="2">
    <source>
        <dbReference type="SAM" id="SignalP"/>
    </source>
</evidence>